<dbReference type="RefSeq" id="XP_016601433.1">
    <property type="nucleotide sequence ID" value="XM_016740820.1"/>
</dbReference>
<dbReference type="HOGENOM" id="CLU_049344_0_1_1"/>
<keyword evidence="2 6" id="KW-0489">Methyltransferase</keyword>
<evidence type="ECO:0000256" key="3">
    <source>
        <dbReference type="ARBA" id="ARBA00022679"/>
    </source>
</evidence>
<protein>
    <submittedName>
        <fullName evidence="6">Methyltransferase type 11</fullName>
    </submittedName>
</protein>
<dbReference type="AlphaFoldDB" id="A0A0A2IP27"/>
<evidence type="ECO:0000256" key="4">
    <source>
        <dbReference type="ARBA" id="ARBA00022691"/>
    </source>
</evidence>
<evidence type="ECO:0000313" key="7">
    <source>
        <dbReference type="Proteomes" id="UP000030143"/>
    </source>
</evidence>
<dbReference type="PhylomeDB" id="A0A0A2IP27"/>
<dbReference type="Gene3D" id="3.40.50.150">
    <property type="entry name" value="Vaccinia Virus protein VP39"/>
    <property type="match status" value="1"/>
</dbReference>
<organism evidence="6 7">
    <name type="scientific">Penicillium expansum</name>
    <name type="common">Blue mold rot fungus</name>
    <dbReference type="NCBI Taxonomy" id="27334"/>
    <lineage>
        <taxon>Eukaryota</taxon>
        <taxon>Fungi</taxon>
        <taxon>Dikarya</taxon>
        <taxon>Ascomycota</taxon>
        <taxon>Pezizomycotina</taxon>
        <taxon>Eurotiomycetes</taxon>
        <taxon>Eurotiomycetidae</taxon>
        <taxon>Eurotiales</taxon>
        <taxon>Aspergillaceae</taxon>
        <taxon>Penicillium</taxon>
    </lineage>
</organism>
<sequence length="315" mass="35782">MSTSRMTSNKTPTAREYGFNANQGVNWSDYLTFRPIYPPSFFEKVFTYHSQKSHSTWSLAQDIGAGCGIVSSSIAPHFNKVIVSDPNDGYTALAHRVLVEESRLPESKFRFLQESAERSSVESDSVDLIMACECIHWTKPEIAIAEFARELRAGGTLVITHYNYPRIVGNERAQRAWTAVCTFYAGEVHDPMLDHALRILNSGTEALGFPVEDWEGVKRLYVNARGSIEAFRINDRIGDSQVRDGEEIVWEEEDADWMDEQDCDWFKGYASTWTTPNVSESDINPLWDEMERNFEGNKVKTATPLAMVFATKRYS</sequence>
<dbReference type="Pfam" id="PF08241">
    <property type="entry name" value="Methyltransf_11"/>
    <property type="match status" value="1"/>
</dbReference>
<dbReference type="VEuPathDB" id="FungiDB:PEXP_022130"/>
<dbReference type="STRING" id="27334.A0A0A2IP27"/>
<dbReference type="GO" id="GO:0032259">
    <property type="term" value="P:methylation"/>
    <property type="evidence" value="ECO:0007669"/>
    <property type="project" value="UniProtKB-KW"/>
</dbReference>
<dbReference type="OrthoDB" id="10004862at2759"/>
<keyword evidence="7" id="KW-1185">Reference proteome</keyword>
<evidence type="ECO:0000256" key="1">
    <source>
        <dbReference type="ARBA" id="ARBA00008361"/>
    </source>
</evidence>
<dbReference type="InterPro" id="IPR013216">
    <property type="entry name" value="Methyltransf_11"/>
</dbReference>
<dbReference type="CDD" id="cd02440">
    <property type="entry name" value="AdoMet_MTases"/>
    <property type="match status" value="1"/>
</dbReference>
<dbReference type="EMBL" id="JQFZ01000076">
    <property type="protein sequence ID" value="KGO60367.1"/>
    <property type="molecule type" value="Genomic_DNA"/>
</dbReference>
<comment type="similarity">
    <text evidence="1">Belongs to the methyltransferase superfamily.</text>
</comment>
<proteinExistence type="inferred from homology"/>
<name>A0A0A2IP27_PENEN</name>
<evidence type="ECO:0000256" key="2">
    <source>
        <dbReference type="ARBA" id="ARBA00022603"/>
    </source>
</evidence>
<keyword evidence="4" id="KW-0949">S-adenosyl-L-methionine</keyword>
<gene>
    <name evidence="6" type="ORF">PEX2_035450</name>
</gene>
<dbReference type="Proteomes" id="UP000030143">
    <property type="component" value="Unassembled WGS sequence"/>
</dbReference>
<dbReference type="GO" id="GO:0008757">
    <property type="term" value="F:S-adenosylmethionine-dependent methyltransferase activity"/>
    <property type="evidence" value="ECO:0007669"/>
    <property type="project" value="InterPro"/>
</dbReference>
<dbReference type="SUPFAM" id="SSF53335">
    <property type="entry name" value="S-adenosyl-L-methionine-dependent methyltransferases"/>
    <property type="match status" value="1"/>
</dbReference>
<dbReference type="GeneID" id="27676239"/>
<keyword evidence="3 6" id="KW-0808">Transferase</keyword>
<accession>A0A0A2IP27</accession>
<evidence type="ECO:0000259" key="5">
    <source>
        <dbReference type="Pfam" id="PF08241"/>
    </source>
</evidence>
<evidence type="ECO:0000313" key="6">
    <source>
        <dbReference type="EMBL" id="KGO60367.1"/>
    </source>
</evidence>
<feature type="domain" description="Methyltransferase type 11" evidence="5">
    <location>
        <begin position="62"/>
        <end position="159"/>
    </location>
</feature>
<comment type="caution">
    <text evidence="6">The sequence shown here is derived from an EMBL/GenBank/DDBJ whole genome shotgun (WGS) entry which is preliminary data.</text>
</comment>
<dbReference type="InterPro" id="IPR029063">
    <property type="entry name" value="SAM-dependent_MTases_sf"/>
</dbReference>
<dbReference type="PANTHER" id="PTHR44942">
    <property type="entry name" value="METHYLTRANSF_11 DOMAIN-CONTAINING PROTEIN"/>
    <property type="match status" value="1"/>
</dbReference>
<dbReference type="InterPro" id="IPR051052">
    <property type="entry name" value="Diverse_substrate_MTase"/>
</dbReference>
<dbReference type="PANTHER" id="PTHR44942:SF4">
    <property type="entry name" value="METHYLTRANSFERASE TYPE 11 DOMAIN-CONTAINING PROTEIN"/>
    <property type="match status" value="1"/>
</dbReference>
<reference evidence="6 7" key="1">
    <citation type="journal article" date="2015" name="Mol. Plant Microbe Interact.">
        <title>Genome, transcriptome, and functional analyses of Penicillium expansum provide new insights into secondary metabolism and pathogenicity.</title>
        <authorList>
            <person name="Ballester A.R."/>
            <person name="Marcet-Houben M."/>
            <person name="Levin E."/>
            <person name="Sela N."/>
            <person name="Selma-Lazaro C."/>
            <person name="Carmona L."/>
            <person name="Wisniewski M."/>
            <person name="Droby S."/>
            <person name="Gonzalez-Candelas L."/>
            <person name="Gabaldon T."/>
        </authorList>
    </citation>
    <scope>NUCLEOTIDE SEQUENCE [LARGE SCALE GENOMIC DNA]</scope>
    <source>
        <strain evidence="6 7">MD-8</strain>
    </source>
</reference>